<evidence type="ECO:0000313" key="3">
    <source>
        <dbReference type="EMBL" id="RDY59958.1"/>
    </source>
</evidence>
<dbReference type="PROSITE" id="PS50930">
    <property type="entry name" value="HTH_LYTTR"/>
    <property type="match status" value="1"/>
</dbReference>
<dbReference type="SMART" id="SM00850">
    <property type="entry name" value="LytTR"/>
    <property type="match status" value="1"/>
</dbReference>
<organism evidence="3 4">
    <name type="scientific">Flagellimonas nanhaiensis</name>
    <dbReference type="NCBI Taxonomy" id="2292706"/>
    <lineage>
        <taxon>Bacteria</taxon>
        <taxon>Pseudomonadati</taxon>
        <taxon>Bacteroidota</taxon>
        <taxon>Flavobacteriia</taxon>
        <taxon>Flavobacteriales</taxon>
        <taxon>Flavobacteriaceae</taxon>
        <taxon>Flagellimonas</taxon>
    </lineage>
</organism>
<gene>
    <name evidence="3" type="ORF">DX873_11455</name>
</gene>
<keyword evidence="1" id="KW-0472">Membrane</keyword>
<dbReference type="PANTHER" id="PTHR37299">
    <property type="entry name" value="TRANSCRIPTIONAL REGULATOR-RELATED"/>
    <property type="match status" value="1"/>
</dbReference>
<keyword evidence="1" id="KW-0812">Transmembrane</keyword>
<evidence type="ECO:0000313" key="4">
    <source>
        <dbReference type="Proteomes" id="UP000261828"/>
    </source>
</evidence>
<dbReference type="PANTHER" id="PTHR37299:SF1">
    <property type="entry name" value="STAGE 0 SPORULATION PROTEIN A HOMOLOG"/>
    <property type="match status" value="1"/>
</dbReference>
<dbReference type="GO" id="GO:0000156">
    <property type="term" value="F:phosphorelay response regulator activity"/>
    <property type="evidence" value="ECO:0007669"/>
    <property type="project" value="InterPro"/>
</dbReference>
<dbReference type="AlphaFoldDB" id="A0A371JR22"/>
<feature type="transmembrane region" description="Helical" evidence="1">
    <location>
        <begin position="112"/>
        <end position="131"/>
    </location>
</feature>
<feature type="transmembrane region" description="Helical" evidence="1">
    <location>
        <begin position="68"/>
        <end position="92"/>
    </location>
</feature>
<keyword evidence="1" id="KW-1133">Transmembrane helix</keyword>
<dbReference type="InterPro" id="IPR046947">
    <property type="entry name" value="LytR-like"/>
</dbReference>
<proteinExistence type="predicted"/>
<evidence type="ECO:0000259" key="2">
    <source>
        <dbReference type="PROSITE" id="PS50930"/>
    </source>
</evidence>
<comment type="caution">
    <text evidence="3">The sequence shown here is derived from an EMBL/GenBank/DDBJ whole genome shotgun (WGS) entry which is preliminary data.</text>
</comment>
<keyword evidence="4" id="KW-1185">Reference proteome</keyword>
<dbReference type="Pfam" id="PF04397">
    <property type="entry name" value="LytTR"/>
    <property type="match status" value="1"/>
</dbReference>
<dbReference type="EMBL" id="QTJX01000002">
    <property type="protein sequence ID" value="RDY59958.1"/>
    <property type="molecule type" value="Genomic_DNA"/>
</dbReference>
<dbReference type="GO" id="GO:0003677">
    <property type="term" value="F:DNA binding"/>
    <property type="evidence" value="ECO:0007669"/>
    <property type="project" value="InterPro"/>
</dbReference>
<accession>A0A371JR22</accession>
<name>A0A371JR22_9FLAO</name>
<dbReference type="InterPro" id="IPR007492">
    <property type="entry name" value="LytTR_DNA-bd_dom"/>
</dbReference>
<sequence>MAKRISLVTIFVLFNMGIGRMFQESLGASCFSELSILAITSFFFWNSSARQIKKLGAKWLLTSSGRNLFIQGGLGLSVSALNIIIGQLLVIVLMTQVYQCTSPSFSMLNASLTNNIGVNLLCYFTLLFYFIHIDKKDPEAEEEMEGTERPHRVSVSKRGLQFLLEPQQIVYVETSNNCVVLHTEKGKFVKYQSLKSFSNELCSKSFRRVHRSYLVNAAFVEHIQKNHSGDGRLYLSTGDQIRFSRTYQEEVRQI</sequence>
<evidence type="ECO:0000256" key="1">
    <source>
        <dbReference type="SAM" id="Phobius"/>
    </source>
</evidence>
<dbReference type="OrthoDB" id="1158957at2"/>
<dbReference type="Gene3D" id="2.40.50.1020">
    <property type="entry name" value="LytTr DNA-binding domain"/>
    <property type="match status" value="1"/>
</dbReference>
<reference evidence="3 4" key="1">
    <citation type="submission" date="2018-08" db="EMBL/GenBank/DDBJ databases">
        <title>Muricauda nanhaiensis sp. nov., isolated from seawater of the South China Sea.</title>
        <authorList>
            <person name="Dang Y."/>
        </authorList>
    </citation>
    <scope>NUCLEOTIDE SEQUENCE [LARGE SCALE GENOMIC DNA]</scope>
    <source>
        <strain evidence="3 4">SM1704</strain>
    </source>
</reference>
<feature type="domain" description="HTH LytTR-type" evidence="2">
    <location>
        <begin position="153"/>
        <end position="254"/>
    </location>
</feature>
<feature type="transmembrane region" description="Helical" evidence="1">
    <location>
        <begin position="29"/>
        <end position="47"/>
    </location>
</feature>
<protein>
    <submittedName>
        <fullName evidence="3">LytTR family transcriptional regulator</fullName>
    </submittedName>
</protein>
<dbReference type="Proteomes" id="UP000261828">
    <property type="component" value="Unassembled WGS sequence"/>
</dbReference>